<evidence type="ECO:0000256" key="5">
    <source>
        <dbReference type="SAM" id="MobiDB-lite"/>
    </source>
</evidence>
<proteinExistence type="predicted"/>
<reference evidence="8 9" key="1">
    <citation type="submission" date="2017-09" db="EMBL/GenBank/DDBJ databases">
        <title>SPAdes assembly of the Mesoplasma lactucae genome.</title>
        <authorList>
            <person name="Knight T.F."/>
            <person name="Rubinstein R."/>
            <person name="Citino T."/>
        </authorList>
    </citation>
    <scope>NUCLEOTIDE SEQUENCE [LARGE SCALE GENOMIC DNA]</scope>
    <source>
        <strain evidence="8 9">831-C4</strain>
    </source>
</reference>
<feature type="transmembrane region" description="Helical" evidence="6">
    <location>
        <begin position="176"/>
        <end position="201"/>
    </location>
</feature>
<dbReference type="KEGG" id="mlac:CP520_03395"/>
<evidence type="ECO:0000256" key="4">
    <source>
        <dbReference type="ARBA" id="ARBA00023136"/>
    </source>
</evidence>
<feature type="region of interest" description="Disordered" evidence="5">
    <location>
        <begin position="1"/>
        <end position="32"/>
    </location>
</feature>
<feature type="compositionally biased region" description="Basic and acidic residues" evidence="5">
    <location>
        <begin position="13"/>
        <end position="32"/>
    </location>
</feature>
<feature type="transmembrane region" description="Helical" evidence="6">
    <location>
        <begin position="69"/>
        <end position="87"/>
    </location>
</feature>
<gene>
    <name evidence="8" type="ORF">CP520_03395</name>
</gene>
<keyword evidence="9" id="KW-1185">Reference proteome</keyword>
<feature type="transmembrane region" description="Helical" evidence="6">
    <location>
        <begin position="275"/>
        <end position="297"/>
    </location>
</feature>
<organism evidence="8 9">
    <name type="scientific">Mesoplasma lactucae ATCC 49193</name>
    <dbReference type="NCBI Taxonomy" id="81460"/>
    <lineage>
        <taxon>Bacteria</taxon>
        <taxon>Bacillati</taxon>
        <taxon>Mycoplasmatota</taxon>
        <taxon>Mollicutes</taxon>
        <taxon>Entomoplasmatales</taxon>
        <taxon>Entomoplasmataceae</taxon>
        <taxon>Mesoplasma</taxon>
    </lineage>
</organism>
<evidence type="ECO:0000256" key="6">
    <source>
        <dbReference type="SAM" id="Phobius"/>
    </source>
</evidence>
<keyword evidence="4 6" id="KW-0472">Membrane</keyword>
<dbReference type="PANTHER" id="PTHR43229:SF6">
    <property type="entry name" value="ABC-TYPE MULTIDRUG TRANSPORT SYSTEM, PERMEASE COMPONENT"/>
    <property type="match status" value="1"/>
</dbReference>
<feature type="transmembrane region" description="Helical" evidence="6">
    <location>
        <begin position="138"/>
        <end position="164"/>
    </location>
</feature>
<dbReference type="GO" id="GO:0016020">
    <property type="term" value="C:membrane"/>
    <property type="evidence" value="ECO:0007669"/>
    <property type="project" value="UniProtKB-SubCell"/>
</dbReference>
<comment type="subcellular location">
    <subcellularLocation>
        <location evidence="1">Membrane</location>
        <topology evidence="1">Multi-pass membrane protein</topology>
    </subcellularLocation>
</comment>
<evidence type="ECO:0000256" key="3">
    <source>
        <dbReference type="ARBA" id="ARBA00022989"/>
    </source>
</evidence>
<evidence type="ECO:0000313" key="8">
    <source>
        <dbReference type="EMBL" id="ATG97755.1"/>
    </source>
</evidence>
<dbReference type="EMBL" id="CP023668">
    <property type="protein sequence ID" value="ATG97755.1"/>
    <property type="molecule type" value="Genomic_DNA"/>
</dbReference>
<dbReference type="InterPro" id="IPR051784">
    <property type="entry name" value="Nod_factor_ABC_transporter"/>
</dbReference>
<feature type="compositionally biased region" description="Polar residues" evidence="5">
    <location>
        <begin position="1"/>
        <end position="12"/>
    </location>
</feature>
<name>A0A291IS42_9MOLU</name>
<evidence type="ECO:0000256" key="1">
    <source>
        <dbReference type="ARBA" id="ARBA00004141"/>
    </source>
</evidence>
<feature type="transmembrane region" description="Helical" evidence="6">
    <location>
        <begin position="213"/>
        <end position="231"/>
    </location>
</feature>
<protein>
    <recommendedName>
        <fullName evidence="7">ABC-2 type transporter transmembrane domain-containing protein</fullName>
    </recommendedName>
</protein>
<dbReference type="PANTHER" id="PTHR43229">
    <property type="entry name" value="NODULATION PROTEIN J"/>
    <property type="match status" value="1"/>
</dbReference>
<dbReference type="GO" id="GO:0140359">
    <property type="term" value="F:ABC-type transporter activity"/>
    <property type="evidence" value="ECO:0007669"/>
    <property type="project" value="InterPro"/>
</dbReference>
<feature type="transmembrane region" description="Helical" evidence="6">
    <location>
        <begin position="99"/>
        <end position="117"/>
    </location>
</feature>
<dbReference type="AlphaFoldDB" id="A0A291IS42"/>
<dbReference type="Proteomes" id="UP000232227">
    <property type="component" value="Chromosome"/>
</dbReference>
<keyword evidence="2 6" id="KW-0812">Transmembrane</keyword>
<dbReference type="Pfam" id="PF01061">
    <property type="entry name" value="ABC2_membrane"/>
    <property type="match status" value="1"/>
</dbReference>
<feature type="domain" description="ABC-2 type transporter transmembrane" evidence="7">
    <location>
        <begin position="60"/>
        <end position="250"/>
    </location>
</feature>
<keyword evidence="3 6" id="KW-1133">Transmembrane helix</keyword>
<dbReference type="InterPro" id="IPR013525">
    <property type="entry name" value="ABC2_TM"/>
</dbReference>
<evidence type="ECO:0000256" key="2">
    <source>
        <dbReference type="ARBA" id="ARBA00022692"/>
    </source>
</evidence>
<evidence type="ECO:0000259" key="7">
    <source>
        <dbReference type="Pfam" id="PF01061"/>
    </source>
</evidence>
<accession>A0A291IS42</accession>
<sequence length="303" mass="34125">MLQSKTLTQNKEQITKENKAMKNTKKEADSKNTNKNYGYVKNRFEQKCRDFNSTFVLIAKSWIKDPSGIISLFVIPTFYFVIFYFLLRNKYSQSLIGYLMLPPLTVITTLGTGLINWKNSVFLKRIDTTGISKTTFLLSLWTFNLLVGLLGVCVQIIVGLIIAQGDAVDQYNSMNWGWFILGTIFISLMSIGLATLIAGIFSSQSMVQGVTMIIYFLSLFLSGIMIPYTTIGSVKALRIISYFTPYMYGNAVTSKSIESAWQMFDGPTYQVFTEIWQPCVASAGIIVALFAITTMTFKWSSND</sequence>
<evidence type="ECO:0000313" key="9">
    <source>
        <dbReference type="Proteomes" id="UP000232227"/>
    </source>
</evidence>